<feature type="region of interest" description="Disordered" evidence="2">
    <location>
        <begin position="608"/>
        <end position="641"/>
    </location>
</feature>
<evidence type="ECO:0000256" key="1">
    <source>
        <dbReference type="ARBA" id="ARBA00006180"/>
    </source>
</evidence>
<name>A0A673G230_9TELE</name>
<reference evidence="3" key="1">
    <citation type="submission" date="2025-08" db="UniProtKB">
        <authorList>
            <consortium name="Ensembl"/>
        </authorList>
    </citation>
    <scope>IDENTIFICATION</scope>
</reference>
<evidence type="ECO:0000256" key="2">
    <source>
        <dbReference type="SAM" id="MobiDB-lite"/>
    </source>
</evidence>
<evidence type="ECO:0000313" key="3">
    <source>
        <dbReference type="Ensembl" id="ENSSRHP00000009316.1"/>
    </source>
</evidence>
<dbReference type="InterPro" id="IPR016024">
    <property type="entry name" value="ARM-type_fold"/>
</dbReference>
<dbReference type="Proteomes" id="UP000472270">
    <property type="component" value="Unassembled WGS sequence"/>
</dbReference>
<dbReference type="GO" id="GO:0005634">
    <property type="term" value="C:nucleus"/>
    <property type="evidence" value="ECO:0007669"/>
    <property type="project" value="TreeGrafter"/>
</dbReference>
<dbReference type="GO" id="GO:0019888">
    <property type="term" value="F:protein phosphatase regulator activity"/>
    <property type="evidence" value="ECO:0007669"/>
    <property type="project" value="TreeGrafter"/>
</dbReference>
<keyword evidence="4" id="KW-1185">Reference proteome</keyword>
<dbReference type="AlphaFoldDB" id="A0A673G230"/>
<feature type="compositionally biased region" description="Basic and acidic residues" evidence="2">
    <location>
        <begin position="618"/>
        <end position="632"/>
    </location>
</feature>
<organism evidence="3 4">
    <name type="scientific">Sinocyclocheilus rhinocerous</name>
    <dbReference type="NCBI Taxonomy" id="307959"/>
    <lineage>
        <taxon>Eukaryota</taxon>
        <taxon>Metazoa</taxon>
        <taxon>Chordata</taxon>
        <taxon>Craniata</taxon>
        <taxon>Vertebrata</taxon>
        <taxon>Euteleostomi</taxon>
        <taxon>Actinopterygii</taxon>
        <taxon>Neopterygii</taxon>
        <taxon>Teleostei</taxon>
        <taxon>Ostariophysi</taxon>
        <taxon>Cypriniformes</taxon>
        <taxon>Cyprinidae</taxon>
        <taxon>Cyprininae</taxon>
        <taxon>Sinocyclocheilus</taxon>
    </lineage>
</organism>
<accession>A0A673G230</accession>
<dbReference type="Pfam" id="PF04499">
    <property type="entry name" value="SAPS"/>
    <property type="match status" value="1"/>
</dbReference>
<reference evidence="3" key="2">
    <citation type="submission" date="2025-09" db="UniProtKB">
        <authorList>
            <consortium name="Ensembl"/>
        </authorList>
    </citation>
    <scope>IDENTIFICATION</scope>
</reference>
<feature type="compositionally biased region" description="Basic and acidic residues" evidence="2">
    <location>
        <begin position="406"/>
        <end position="425"/>
    </location>
</feature>
<proteinExistence type="inferred from homology"/>
<dbReference type="GO" id="GO:0019903">
    <property type="term" value="F:protein phosphatase binding"/>
    <property type="evidence" value="ECO:0007669"/>
    <property type="project" value="InterPro"/>
</dbReference>
<comment type="similarity">
    <text evidence="1">Belongs to the SAPS family.</text>
</comment>
<feature type="region of interest" description="Disordered" evidence="2">
    <location>
        <begin position="405"/>
        <end position="425"/>
    </location>
</feature>
<dbReference type="InterPro" id="IPR007587">
    <property type="entry name" value="SAPS"/>
</dbReference>
<dbReference type="SUPFAM" id="SSF48371">
    <property type="entry name" value="ARM repeat"/>
    <property type="match status" value="1"/>
</dbReference>
<dbReference type="Ensembl" id="ENSSRHT00000009607.1">
    <property type="protein sequence ID" value="ENSSRHP00000009316.1"/>
    <property type="gene ID" value="ENSSRHG00000005370.1"/>
</dbReference>
<feature type="region of interest" description="Disordered" evidence="2">
    <location>
        <begin position="733"/>
        <end position="756"/>
    </location>
</feature>
<evidence type="ECO:0000313" key="4">
    <source>
        <dbReference type="Proteomes" id="UP000472270"/>
    </source>
</evidence>
<dbReference type="PANTHER" id="PTHR12634:SF15">
    <property type="entry name" value="SERINE_THREONINE-PROTEIN PHOSPHATASE 6 REGULATORY SUBUNIT 2"/>
    <property type="match status" value="1"/>
</dbReference>
<dbReference type="GO" id="GO:0005829">
    <property type="term" value="C:cytosol"/>
    <property type="evidence" value="ECO:0007669"/>
    <property type="project" value="TreeGrafter"/>
</dbReference>
<dbReference type="PANTHER" id="PTHR12634">
    <property type="entry name" value="SIT4 YEAST -ASSOCIATING PROTEIN-RELATED"/>
    <property type="match status" value="1"/>
</dbReference>
<protein>
    <submittedName>
        <fullName evidence="3">Protein phosphatase 6, regulatory subunit 2b</fullName>
    </submittedName>
</protein>
<sequence>MFWKFDLHNSSQIEKLLEKEDVTLQELLDEEDVLQECKTQNQCLLLFLSRDSSMLDLLNLITHEPPADREERLRYKYANVACELLTCDVSLINDKVGGDESLLNTLYRFLEQTSPLNPLLASFFSKTFGNLITRKTEQVIGFLKKKEDFIGQVLKHLDTSAMMDLVLRLISSVEPACLRQEVLTWLNEERLIQRLIELIHPHSDSERQSNASQTLCDIIRLSRDQASVLQETSETDPLLTTLELQQSIEVLLKNMFEGEKSEVCIVNGTQVLLTLLETRRPCVEQVIDPCSQGLEKTYTVNNSILMGIQTHLKHFHHLLLNPPKKCVMLTTMGILEEPFGNARLHGSRLMAALLYTRAPRIHHELCQLNMINLLLDLFFKFSWNNFLHIQVEHCVSAILNQPTTDGKTHDSPDQIQLETKDTQNSDKSDTKFTHCDLIKHDCRLVQRILDAWEENDKIQEAGGMRKGYMGHLTRIANVYDRQFVNETLTETNKKNTADLVFSDYQIQQMTANFVDQFGLNDDEFGEHDGSISATFDRITEINFNSAIFETRTKEQIRPFDDAEEEEDIWEDKEINYATQVKARSRFGLVTNAQKSEVDGGSLRCLGSPDMEWFPETKQTPEKTKNQDTDKQSSDPQSPGWIASFEDDFSCRDFVSVAIDTGSGVWGSSTAQLSETEEKGWATFTDFQPFCCSDAGPRCSSPVDLENPNKQSQNEEIKGSSACVWSVCGARKAPLVASDSSSSGSDSEEEEDRTNANQCIATANAKEGVKLSVDAKNEKAVFIR</sequence>